<dbReference type="GO" id="GO:0003955">
    <property type="term" value="F:NAD(P)H dehydrogenase (quinone) activity"/>
    <property type="evidence" value="ECO:0007669"/>
    <property type="project" value="TreeGrafter"/>
</dbReference>
<dbReference type="Pfam" id="PF02525">
    <property type="entry name" value="Flavodoxin_2"/>
    <property type="match status" value="1"/>
</dbReference>
<dbReference type="SUPFAM" id="SSF52218">
    <property type="entry name" value="Flavoproteins"/>
    <property type="match status" value="1"/>
</dbReference>
<organism evidence="3 4">
    <name type="scientific">Paracoccus homiensis</name>
    <dbReference type="NCBI Taxonomy" id="364199"/>
    <lineage>
        <taxon>Bacteria</taxon>
        <taxon>Pseudomonadati</taxon>
        <taxon>Pseudomonadota</taxon>
        <taxon>Alphaproteobacteria</taxon>
        <taxon>Rhodobacterales</taxon>
        <taxon>Paracoccaceae</taxon>
        <taxon>Paracoccus</taxon>
    </lineage>
</organism>
<dbReference type="InterPro" id="IPR029039">
    <property type="entry name" value="Flavoprotein-like_sf"/>
</dbReference>
<evidence type="ECO:0000313" key="3">
    <source>
        <dbReference type="EMBL" id="SET82411.1"/>
    </source>
</evidence>
<dbReference type="Proteomes" id="UP000199180">
    <property type="component" value="Unassembled WGS sequence"/>
</dbReference>
<accession>A0A1I0HFD6</accession>
<feature type="domain" description="Flavodoxin-like fold" evidence="2">
    <location>
        <begin position="3"/>
        <end position="161"/>
    </location>
</feature>
<name>A0A1I0HFD6_9RHOB</name>
<evidence type="ECO:0000313" key="4">
    <source>
        <dbReference type="Proteomes" id="UP000199180"/>
    </source>
</evidence>
<dbReference type="Gene3D" id="3.40.50.360">
    <property type="match status" value="1"/>
</dbReference>
<dbReference type="PANTHER" id="PTHR47307:SF1">
    <property type="entry name" value="GLUTATHIONE-REGULATED POTASSIUM-EFFLUX SYSTEM ANCILLARY PROTEIN KEFG"/>
    <property type="match status" value="1"/>
</dbReference>
<keyword evidence="1" id="KW-0560">Oxidoreductase</keyword>
<dbReference type="EMBL" id="FOHO01000011">
    <property type="protein sequence ID" value="SET82411.1"/>
    <property type="molecule type" value="Genomic_DNA"/>
</dbReference>
<dbReference type="GO" id="GO:0009055">
    <property type="term" value="F:electron transfer activity"/>
    <property type="evidence" value="ECO:0007669"/>
    <property type="project" value="TreeGrafter"/>
</dbReference>
<reference evidence="3 4" key="1">
    <citation type="submission" date="2016-10" db="EMBL/GenBank/DDBJ databases">
        <authorList>
            <person name="de Groot N.N."/>
        </authorList>
    </citation>
    <scope>NUCLEOTIDE SEQUENCE [LARGE SCALE GENOMIC DNA]</scope>
    <source>
        <strain evidence="3 4">DSM 17862</strain>
    </source>
</reference>
<dbReference type="InterPro" id="IPR003680">
    <property type="entry name" value="Flavodoxin_fold"/>
</dbReference>
<keyword evidence="4" id="KW-1185">Reference proteome</keyword>
<evidence type="ECO:0000259" key="2">
    <source>
        <dbReference type="Pfam" id="PF02525"/>
    </source>
</evidence>
<dbReference type="PANTHER" id="PTHR47307">
    <property type="entry name" value="GLUTATHIONE-REGULATED POTASSIUM-EFFLUX SYSTEM ANCILLARY PROTEIN KEFG"/>
    <property type="match status" value="1"/>
</dbReference>
<evidence type="ECO:0000256" key="1">
    <source>
        <dbReference type="ARBA" id="ARBA00023002"/>
    </source>
</evidence>
<dbReference type="STRING" id="364199.SAMN04489858_11144"/>
<dbReference type="InterPro" id="IPR046980">
    <property type="entry name" value="KefG/KefF"/>
</dbReference>
<dbReference type="AlphaFoldDB" id="A0A1I0HFD6"/>
<dbReference type="OrthoDB" id="9798454at2"/>
<proteinExistence type="predicted"/>
<dbReference type="RefSeq" id="WP_090736250.1">
    <property type="nucleotide sequence ID" value="NZ_CP177222.1"/>
</dbReference>
<dbReference type="GO" id="GO:0010181">
    <property type="term" value="F:FMN binding"/>
    <property type="evidence" value="ECO:0007669"/>
    <property type="project" value="TreeGrafter"/>
</dbReference>
<sequence>MARLLHIFAHPGRATSRVNLSMWRAAQGIDGIDSLDLYSTYPRYAIDIEKEQQRLVDHDVLVLQFPLFWYSAPALVKEWIDLTFEHGFAYGQGGDRLRGKQMMLAVTAGGPQDAYSHQGYQHFELRTFLTPFEQTARLSQMTFLAPYVQFGALKEDPAPHARGFADLLRALRDDRLDLSRAQQAQFLTHDTLPLTEGAPT</sequence>
<protein>
    <submittedName>
        <fullName evidence="3">Putative NADPH-quinone reductase (Modulator of drug activity B)</fullName>
    </submittedName>
</protein>
<gene>
    <name evidence="3" type="ORF">SAMN04489858_11144</name>
</gene>